<reference evidence="1 2" key="1">
    <citation type="submission" date="2014-04" db="EMBL/GenBank/DDBJ databases">
        <authorList>
            <consortium name="DOE Joint Genome Institute"/>
            <person name="Kuo A."/>
            <person name="Kohler A."/>
            <person name="Costa M.D."/>
            <person name="Nagy L.G."/>
            <person name="Floudas D."/>
            <person name="Copeland A."/>
            <person name="Barry K.W."/>
            <person name="Cichocki N."/>
            <person name="Veneault-Fourrey C."/>
            <person name="LaButti K."/>
            <person name="Lindquist E.A."/>
            <person name="Lipzen A."/>
            <person name="Lundell T."/>
            <person name="Morin E."/>
            <person name="Murat C."/>
            <person name="Sun H."/>
            <person name="Tunlid A."/>
            <person name="Henrissat B."/>
            <person name="Grigoriev I.V."/>
            <person name="Hibbett D.S."/>
            <person name="Martin F."/>
            <person name="Nordberg H.P."/>
            <person name="Cantor M.N."/>
            <person name="Hua S.X."/>
        </authorList>
    </citation>
    <scope>NUCLEOTIDE SEQUENCE [LARGE SCALE GENOMIC DNA]</scope>
    <source>
        <strain evidence="1 2">Marx 270</strain>
    </source>
</reference>
<protein>
    <submittedName>
        <fullName evidence="1">Uncharacterized protein</fullName>
    </submittedName>
</protein>
<proteinExistence type="predicted"/>
<evidence type="ECO:0000313" key="2">
    <source>
        <dbReference type="Proteomes" id="UP000054217"/>
    </source>
</evidence>
<reference evidence="2" key="2">
    <citation type="submission" date="2015-01" db="EMBL/GenBank/DDBJ databases">
        <title>Evolutionary Origins and Diversification of the Mycorrhizal Mutualists.</title>
        <authorList>
            <consortium name="DOE Joint Genome Institute"/>
            <consortium name="Mycorrhizal Genomics Consortium"/>
            <person name="Kohler A."/>
            <person name="Kuo A."/>
            <person name="Nagy L.G."/>
            <person name="Floudas D."/>
            <person name="Copeland A."/>
            <person name="Barry K.W."/>
            <person name="Cichocki N."/>
            <person name="Veneault-Fourrey C."/>
            <person name="LaButti K."/>
            <person name="Lindquist E.A."/>
            <person name="Lipzen A."/>
            <person name="Lundell T."/>
            <person name="Morin E."/>
            <person name="Murat C."/>
            <person name="Riley R."/>
            <person name="Ohm R."/>
            <person name="Sun H."/>
            <person name="Tunlid A."/>
            <person name="Henrissat B."/>
            <person name="Grigoriev I.V."/>
            <person name="Hibbett D.S."/>
            <person name="Martin F."/>
        </authorList>
    </citation>
    <scope>NUCLEOTIDE SEQUENCE [LARGE SCALE GENOMIC DNA]</scope>
    <source>
        <strain evidence="2">Marx 270</strain>
    </source>
</reference>
<dbReference type="AlphaFoldDB" id="A0A0C3K5C2"/>
<accession>A0A0C3K5C2</accession>
<keyword evidence="2" id="KW-1185">Reference proteome</keyword>
<dbReference type="EMBL" id="KN831969">
    <property type="protein sequence ID" value="KIO04772.1"/>
    <property type="molecule type" value="Genomic_DNA"/>
</dbReference>
<sequence length="63" mass="7129">MHSEMDPTVNLMSHDSKVLQRSWTHGIEGVLGDGGLVTRVMQQLFVEDASGWNNQCARKWMNV</sequence>
<gene>
    <name evidence="1" type="ORF">M404DRAFT_1000308</name>
</gene>
<dbReference type="Proteomes" id="UP000054217">
    <property type="component" value="Unassembled WGS sequence"/>
</dbReference>
<dbReference type="HOGENOM" id="CLU_2886764_0_0_1"/>
<evidence type="ECO:0000313" key="1">
    <source>
        <dbReference type="EMBL" id="KIO04772.1"/>
    </source>
</evidence>
<organism evidence="1 2">
    <name type="scientific">Pisolithus tinctorius Marx 270</name>
    <dbReference type="NCBI Taxonomy" id="870435"/>
    <lineage>
        <taxon>Eukaryota</taxon>
        <taxon>Fungi</taxon>
        <taxon>Dikarya</taxon>
        <taxon>Basidiomycota</taxon>
        <taxon>Agaricomycotina</taxon>
        <taxon>Agaricomycetes</taxon>
        <taxon>Agaricomycetidae</taxon>
        <taxon>Boletales</taxon>
        <taxon>Sclerodermatineae</taxon>
        <taxon>Pisolithaceae</taxon>
        <taxon>Pisolithus</taxon>
    </lineage>
</organism>
<dbReference type="InParanoid" id="A0A0C3K5C2"/>
<name>A0A0C3K5C2_PISTI</name>